<sequence length="306" mass="33440">MNKIYDVVIIGAGPAGLNAALYASRSNLTTALVEKGAPGGKMTQTSKIENWLGFDLIEGYELSMKAYDHAKSFGAEHIFGEVVKIDKIKDKEFHTLLSDNTTLVSKTVIIATGMVNREPSFIENYEMFKFRGISFCATCDGPLFKDKVVVALGGGNSAVEESAFLAKLAKKVYLVVKDDHFIAEARLVEDLKKIPNVEIHMSTVIKSINGQSGIEEFTLVNAKGEEIKIQAQGFFPFIGFIPSNDSFKHLNITDKAGFIMTDENMETDVKDLYAIGDIRQKTVRQIVTAAADGAIAAKNIADKLSI</sequence>
<dbReference type="AlphaFoldDB" id="F9UKM5"/>
<evidence type="ECO:0000259" key="3">
    <source>
        <dbReference type="Pfam" id="PF07992"/>
    </source>
</evidence>
<dbReference type="InterPro" id="IPR036188">
    <property type="entry name" value="FAD/NAD-bd_sf"/>
</dbReference>
<name>F9UKM5_9BACT</name>
<dbReference type="PRINTS" id="PR00469">
    <property type="entry name" value="PNDRDTASEII"/>
</dbReference>
<dbReference type="PRINTS" id="PR00368">
    <property type="entry name" value="FADPNR"/>
</dbReference>
<proteinExistence type="predicted"/>
<dbReference type="EMBL" id="AFXA01000011">
    <property type="protein sequence ID" value="EGV00230.1"/>
    <property type="molecule type" value="Genomic_DNA"/>
</dbReference>
<reference evidence="4 5" key="1">
    <citation type="journal article" date="2013" name="Genome Announc.">
        <title>Genome Sequence of Mycoplasma columbinum Strain SF7.</title>
        <authorList>
            <person name="Guo Z."/>
            <person name="Xu X."/>
            <person name="Zheng Q."/>
            <person name="Li T."/>
            <person name="Kuang S."/>
            <person name="Zhang Z."/>
            <person name="Chen Y."/>
            <person name="Lu X."/>
            <person name="Zhou R."/>
            <person name="Bi D."/>
            <person name="Jin H."/>
        </authorList>
    </citation>
    <scope>NUCLEOTIDE SEQUENCE [LARGE SCALE GENOMIC DNA]</scope>
    <source>
        <strain evidence="4 5">SF7</strain>
    </source>
</reference>
<evidence type="ECO:0000313" key="4">
    <source>
        <dbReference type="EMBL" id="EGV00230.1"/>
    </source>
</evidence>
<dbReference type="STRING" id="1037410.MCSF7_02191"/>
<dbReference type="InterPro" id="IPR050097">
    <property type="entry name" value="Ferredoxin-NADP_redctase_2"/>
</dbReference>
<protein>
    <submittedName>
        <fullName evidence="4">Thioredoxin reductase</fullName>
    </submittedName>
</protein>
<comment type="caution">
    <text evidence="4">The sequence shown here is derived from an EMBL/GenBank/DDBJ whole genome shotgun (WGS) entry which is preliminary data.</text>
</comment>
<evidence type="ECO:0000256" key="2">
    <source>
        <dbReference type="ARBA" id="ARBA00023002"/>
    </source>
</evidence>
<dbReference type="SUPFAM" id="SSF51905">
    <property type="entry name" value="FAD/NAD(P)-binding domain"/>
    <property type="match status" value="1"/>
</dbReference>
<dbReference type="RefSeq" id="WP_006608843.1">
    <property type="nucleotide sequence ID" value="NZ_AFXA01000011.1"/>
</dbReference>
<dbReference type="Proteomes" id="UP000004978">
    <property type="component" value="Unassembled WGS sequence"/>
</dbReference>
<dbReference type="Gene3D" id="3.50.50.60">
    <property type="entry name" value="FAD/NAD(P)-binding domain"/>
    <property type="match status" value="2"/>
</dbReference>
<keyword evidence="1" id="KW-0285">Flavoprotein</keyword>
<keyword evidence="5" id="KW-1185">Reference proteome</keyword>
<dbReference type="InterPro" id="IPR023753">
    <property type="entry name" value="FAD/NAD-binding_dom"/>
</dbReference>
<dbReference type="eggNOG" id="COG0492">
    <property type="taxonomic scope" value="Bacteria"/>
</dbReference>
<accession>F9UKM5</accession>
<evidence type="ECO:0000313" key="5">
    <source>
        <dbReference type="Proteomes" id="UP000004978"/>
    </source>
</evidence>
<organism evidence="4 5">
    <name type="scientific">Mycoplasmopsis columbina SF7</name>
    <dbReference type="NCBI Taxonomy" id="1037410"/>
    <lineage>
        <taxon>Bacteria</taxon>
        <taxon>Bacillati</taxon>
        <taxon>Mycoplasmatota</taxon>
        <taxon>Mycoplasmoidales</taxon>
        <taxon>Metamycoplasmataceae</taxon>
        <taxon>Mycoplasmopsis</taxon>
    </lineage>
</organism>
<evidence type="ECO:0000256" key="1">
    <source>
        <dbReference type="ARBA" id="ARBA00022630"/>
    </source>
</evidence>
<gene>
    <name evidence="4" type="ORF">MCSF7_02191</name>
</gene>
<dbReference type="GO" id="GO:0016491">
    <property type="term" value="F:oxidoreductase activity"/>
    <property type="evidence" value="ECO:0007669"/>
    <property type="project" value="UniProtKB-KW"/>
</dbReference>
<dbReference type="PANTHER" id="PTHR48105">
    <property type="entry name" value="THIOREDOXIN REDUCTASE 1-RELATED-RELATED"/>
    <property type="match status" value="1"/>
</dbReference>
<keyword evidence="2" id="KW-0560">Oxidoreductase</keyword>
<feature type="domain" description="FAD/NAD(P)-binding" evidence="3">
    <location>
        <begin position="5"/>
        <end position="293"/>
    </location>
</feature>
<dbReference type="Pfam" id="PF07992">
    <property type="entry name" value="Pyr_redox_2"/>
    <property type="match status" value="1"/>
</dbReference>